<feature type="domain" description="Bacterial sugar transferase" evidence="2">
    <location>
        <begin position="8"/>
        <end position="204"/>
    </location>
</feature>
<evidence type="ECO:0000313" key="4">
    <source>
        <dbReference type="Proteomes" id="UP000176547"/>
    </source>
</evidence>
<sequence>MVAFPATKRTFDVLVSAALLVLTAPLWAIIILAMTLEGELVASSRGKIFYRERRVSEGRIFMLNKFRVFKQESLARAQAESGEISTKELEKDGRNLTSTGRILRRVYLDELPQLWNVLVGEMTLVGPRPINLAVAERHRAEGKTSKFIFRAGLTGYFQSHKGLKFDLEQEQADLQYIDFCRRASAWKILLRDLQIIFISVYTVLRAEGI</sequence>
<dbReference type="PANTHER" id="PTHR30576:SF0">
    <property type="entry name" value="UNDECAPRENYL-PHOSPHATE N-ACETYLGALACTOSAMINYL 1-PHOSPHATE TRANSFERASE-RELATED"/>
    <property type="match status" value="1"/>
</dbReference>
<comment type="caution">
    <text evidence="3">The sequence shown here is derived from an EMBL/GenBank/DDBJ whole genome shotgun (WGS) entry which is preliminary data.</text>
</comment>
<proteinExistence type="inferred from homology"/>
<protein>
    <recommendedName>
        <fullName evidence="2">Bacterial sugar transferase domain-containing protein</fullName>
    </recommendedName>
</protein>
<reference evidence="3 4" key="1">
    <citation type="journal article" date="2016" name="Nat. Commun.">
        <title>Thousands of microbial genomes shed light on interconnected biogeochemical processes in an aquifer system.</title>
        <authorList>
            <person name="Anantharaman K."/>
            <person name="Brown C.T."/>
            <person name="Hug L.A."/>
            <person name="Sharon I."/>
            <person name="Castelle C.J."/>
            <person name="Probst A.J."/>
            <person name="Thomas B.C."/>
            <person name="Singh A."/>
            <person name="Wilkins M.J."/>
            <person name="Karaoz U."/>
            <person name="Brodie E.L."/>
            <person name="Williams K.H."/>
            <person name="Hubbard S.S."/>
            <person name="Banfield J.F."/>
        </authorList>
    </citation>
    <scope>NUCLEOTIDE SEQUENCE [LARGE SCALE GENOMIC DNA]</scope>
</reference>
<dbReference type="Pfam" id="PF02397">
    <property type="entry name" value="Bac_transf"/>
    <property type="match status" value="1"/>
</dbReference>
<gene>
    <name evidence="3" type="ORF">A3K06_02245</name>
</gene>
<dbReference type="InterPro" id="IPR003362">
    <property type="entry name" value="Bact_transf"/>
</dbReference>
<accession>A0A1F5NAG0</accession>
<dbReference type="AlphaFoldDB" id="A0A1F5NAG0"/>
<comment type="similarity">
    <text evidence="1">Belongs to the bacterial sugar transferase family.</text>
</comment>
<evidence type="ECO:0000256" key="1">
    <source>
        <dbReference type="ARBA" id="ARBA00006464"/>
    </source>
</evidence>
<evidence type="ECO:0000259" key="2">
    <source>
        <dbReference type="Pfam" id="PF02397"/>
    </source>
</evidence>
<dbReference type="PANTHER" id="PTHR30576">
    <property type="entry name" value="COLANIC BIOSYNTHESIS UDP-GLUCOSE LIPID CARRIER TRANSFERASE"/>
    <property type="match status" value="1"/>
</dbReference>
<organism evidence="3 4">
    <name type="scientific">Candidatus Doudnabacteria bacterium RIFCSPHIGHO2_01_52_17</name>
    <dbReference type="NCBI Taxonomy" id="1817820"/>
    <lineage>
        <taxon>Bacteria</taxon>
        <taxon>Candidatus Doudnaibacteriota</taxon>
    </lineage>
</organism>
<evidence type="ECO:0000313" key="3">
    <source>
        <dbReference type="EMBL" id="OGE74542.1"/>
    </source>
</evidence>
<dbReference type="GO" id="GO:0016780">
    <property type="term" value="F:phosphotransferase activity, for other substituted phosphate groups"/>
    <property type="evidence" value="ECO:0007669"/>
    <property type="project" value="TreeGrafter"/>
</dbReference>
<dbReference type="EMBL" id="MFEG01000061">
    <property type="protein sequence ID" value="OGE74542.1"/>
    <property type="molecule type" value="Genomic_DNA"/>
</dbReference>
<dbReference type="Proteomes" id="UP000176547">
    <property type="component" value="Unassembled WGS sequence"/>
</dbReference>
<name>A0A1F5NAG0_9BACT</name>